<evidence type="ECO:0000313" key="4">
    <source>
        <dbReference type="EMBL" id="MBK7676877.1"/>
    </source>
</evidence>
<dbReference type="Gene3D" id="3.40.50.300">
    <property type="entry name" value="P-loop containing nucleotide triphosphate hydrolases"/>
    <property type="match status" value="1"/>
</dbReference>
<dbReference type="InterPro" id="IPR049945">
    <property type="entry name" value="AAA_22"/>
</dbReference>
<dbReference type="AlphaFoldDB" id="A0A935Q2J8"/>
<dbReference type="Pfam" id="PF13401">
    <property type="entry name" value="AAA_22"/>
    <property type="match status" value="1"/>
</dbReference>
<feature type="transmembrane region" description="Helical" evidence="2">
    <location>
        <begin position="279"/>
        <end position="299"/>
    </location>
</feature>
<keyword evidence="2" id="KW-1133">Transmembrane helix</keyword>
<reference evidence="4 5" key="1">
    <citation type="submission" date="2020-10" db="EMBL/GenBank/DDBJ databases">
        <title>Connecting structure to function with the recovery of over 1000 high-quality activated sludge metagenome-assembled genomes encoding full-length rRNA genes using long-read sequencing.</title>
        <authorList>
            <person name="Singleton C.M."/>
            <person name="Petriglieri F."/>
            <person name="Kristensen J.M."/>
            <person name="Kirkegaard R.H."/>
            <person name="Michaelsen T.Y."/>
            <person name="Andersen M.H."/>
            <person name="Karst S.M."/>
            <person name="Dueholm M.S."/>
            <person name="Nielsen P.H."/>
            <person name="Albertsen M."/>
        </authorList>
    </citation>
    <scope>NUCLEOTIDE SEQUENCE [LARGE SCALE GENOMIC DNA]</scope>
    <source>
        <strain evidence="4">EsbW_18-Q3-R4-48_BATAC.285</strain>
    </source>
</reference>
<evidence type="ECO:0000259" key="3">
    <source>
        <dbReference type="Pfam" id="PF13401"/>
    </source>
</evidence>
<proteinExistence type="predicted"/>
<keyword evidence="2" id="KW-0472">Membrane</keyword>
<accession>A0A935Q2J8</accession>
<evidence type="ECO:0000256" key="2">
    <source>
        <dbReference type="SAM" id="Phobius"/>
    </source>
</evidence>
<dbReference type="GO" id="GO:0042834">
    <property type="term" value="F:peptidoglycan binding"/>
    <property type="evidence" value="ECO:0007669"/>
    <property type="project" value="InterPro"/>
</dbReference>
<dbReference type="Proteomes" id="UP000697998">
    <property type="component" value="Unassembled WGS sequence"/>
</dbReference>
<keyword evidence="2" id="KW-0812">Transmembrane</keyword>
<protein>
    <submittedName>
        <fullName evidence="4">AAA family ATPase</fullName>
    </submittedName>
</protein>
<feature type="compositionally biased region" description="Polar residues" evidence="1">
    <location>
        <begin position="339"/>
        <end position="351"/>
    </location>
</feature>
<dbReference type="SUPFAM" id="SSF52540">
    <property type="entry name" value="P-loop containing nucleoside triphosphate hydrolases"/>
    <property type="match status" value="1"/>
</dbReference>
<feature type="domain" description="ORC1/DEAH AAA+ ATPase" evidence="3">
    <location>
        <begin position="42"/>
        <end position="171"/>
    </location>
</feature>
<dbReference type="PANTHER" id="PTHR35894:SF1">
    <property type="entry name" value="PHOSPHORIBULOKINASE _ URIDINE KINASE FAMILY"/>
    <property type="match status" value="1"/>
</dbReference>
<dbReference type="Gene3D" id="3.30.70.1070">
    <property type="entry name" value="Sporulation related repeat"/>
    <property type="match status" value="1"/>
</dbReference>
<comment type="caution">
    <text evidence="4">The sequence shown here is derived from an EMBL/GenBank/DDBJ whole genome shotgun (WGS) entry which is preliminary data.</text>
</comment>
<dbReference type="InterPro" id="IPR036680">
    <property type="entry name" value="SPOR-like_sf"/>
</dbReference>
<dbReference type="InterPro" id="IPR052026">
    <property type="entry name" value="ExeA_AAA_ATPase_DNA-bind"/>
</dbReference>
<dbReference type="InterPro" id="IPR027417">
    <property type="entry name" value="P-loop_NTPase"/>
</dbReference>
<feature type="region of interest" description="Disordered" evidence="1">
    <location>
        <begin position="318"/>
        <end position="357"/>
    </location>
</feature>
<evidence type="ECO:0000313" key="5">
    <source>
        <dbReference type="Proteomes" id="UP000697998"/>
    </source>
</evidence>
<gene>
    <name evidence="4" type="ORF">IPJ27_20160</name>
</gene>
<dbReference type="GO" id="GO:0016887">
    <property type="term" value="F:ATP hydrolysis activity"/>
    <property type="evidence" value="ECO:0007669"/>
    <property type="project" value="InterPro"/>
</dbReference>
<evidence type="ECO:0000256" key="1">
    <source>
        <dbReference type="SAM" id="MobiDB-lite"/>
    </source>
</evidence>
<sequence>MIYLDHFGLQQAPFRITPHTEFFFAGANRGATLEALIYAITHDEGIVKVSGEVGSGKTMLCRMLLERLPDNVETVYLANPMLSRDEILLAIAAELRLPLPEGHGHLLLRALQARLLEIYAAGRQVVALIDEAHAMPAEALEEIRLLSNLESSQHKLLQIVLFGQPELDQRLSENAMRQLNDRITHNFRLEPLHRRDVAVYLMFRLRAAAYRGPDLFSRQAIELISKASEGLTRRINILADKALLAAFSDGVHQVNGKQVRAAIRDAQFRRIDAPAGIRWWIGAGAAAALGTIAGLAYLAGSYSAARQVRPESPIDAAQNPAAPVVTAPQPPTPPVHEPSASSSPATLSGPSTVPPKVTAPETAMVSAEVYVSLDARIAATEQWLKQTPDSHHFIQLLVTDAASHGKVADFIANSAGTLDLRQVRVYRSSIGGRMRLGVIYGDYPSRDQANAALATLGEISPSNRPYVRAVARLRSPRATERDS</sequence>
<organism evidence="4 5">
    <name type="scientific">Candidatus Accumulibacter proximus</name>
    <dbReference type="NCBI Taxonomy" id="2954385"/>
    <lineage>
        <taxon>Bacteria</taxon>
        <taxon>Pseudomonadati</taxon>
        <taxon>Pseudomonadota</taxon>
        <taxon>Betaproteobacteria</taxon>
        <taxon>Candidatus Accumulibacter</taxon>
    </lineage>
</organism>
<dbReference type="PANTHER" id="PTHR35894">
    <property type="entry name" value="GENERAL SECRETION PATHWAY PROTEIN A-RELATED"/>
    <property type="match status" value="1"/>
</dbReference>
<feature type="compositionally biased region" description="Low complexity" evidence="1">
    <location>
        <begin position="318"/>
        <end position="327"/>
    </location>
</feature>
<dbReference type="EMBL" id="JADJMH010000028">
    <property type="protein sequence ID" value="MBK7676877.1"/>
    <property type="molecule type" value="Genomic_DNA"/>
</dbReference>
<name>A0A935Q2J8_9PROT</name>